<proteinExistence type="predicted"/>
<evidence type="ECO:0000256" key="1">
    <source>
        <dbReference type="SAM" id="Coils"/>
    </source>
</evidence>
<name>A0A1N7HL69_9RHOB</name>
<evidence type="ECO:0008006" key="4">
    <source>
        <dbReference type="Google" id="ProtNLM"/>
    </source>
</evidence>
<feature type="coiled-coil region" evidence="1">
    <location>
        <begin position="89"/>
        <end position="119"/>
    </location>
</feature>
<sequence>MSKRARRKRGRMMRGALTMLTGLLVLSAVLRLGGDVGGAWARALDAPEIEGLASAEACTTEDDLHDMLKSFQTREAQIRQREIEITTRQQALQAADRQLEAKLAQLKSAEEQLRQTLTIADTAAETDIDRLTRVYENMKPKQAAALFEEMNPEFAAGFLGRMKAEAAAGIMAGLSPGAAHSFSVVLAGRNAGAPKE</sequence>
<evidence type="ECO:0000313" key="2">
    <source>
        <dbReference type="EMBL" id="SIS25553.1"/>
    </source>
</evidence>
<protein>
    <recommendedName>
        <fullName evidence="4">Flagellar motility protein MotE, a chaperone for MotC folding</fullName>
    </recommendedName>
</protein>
<dbReference type="OrthoDB" id="9791432at2"/>
<dbReference type="SUPFAM" id="SSF158791">
    <property type="entry name" value="MgtE N-terminal domain-like"/>
    <property type="match status" value="1"/>
</dbReference>
<reference evidence="2 3" key="1">
    <citation type="submission" date="2017-01" db="EMBL/GenBank/DDBJ databases">
        <authorList>
            <person name="Mah S.A."/>
            <person name="Swanson W.J."/>
            <person name="Moy G.W."/>
            <person name="Vacquier V.D."/>
        </authorList>
    </citation>
    <scope>NUCLEOTIDE SEQUENCE [LARGE SCALE GENOMIC DNA]</scope>
    <source>
        <strain evidence="2 3">DSM 29590</strain>
    </source>
</reference>
<keyword evidence="1" id="KW-0175">Coiled coil</keyword>
<organism evidence="2 3">
    <name type="scientific">Roseovarius nanhaiticus</name>
    <dbReference type="NCBI Taxonomy" id="573024"/>
    <lineage>
        <taxon>Bacteria</taxon>
        <taxon>Pseudomonadati</taxon>
        <taxon>Pseudomonadota</taxon>
        <taxon>Alphaproteobacteria</taxon>
        <taxon>Rhodobacterales</taxon>
        <taxon>Roseobacteraceae</taxon>
        <taxon>Roseovarius</taxon>
    </lineage>
</organism>
<dbReference type="RefSeq" id="WP_076535420.1">
    <property type="nucleotide sequence ID" value="NZ_CANNEL010000008.1"/>
</dbReference>
<keyword evidence="3" id="KW-1185">Reference proteome</keyword>
<dbReference type="AlphaFoldDB" id="A0A1N7HL69"/>
<dbReference type="EMBL" id="FTNV01000004">
    <property type="protein sequence ID" value="SIS25553.1"/>
    <property type="molecule type" value="Genomic_DNA"/>
</dbReference>
<accession>A0A1N7HL69</accession>
<evidence type="ECO:0000313" key="3">
    <source>
        <dbReference type="Proteomes" id="UP000186019"/>
    </source>
</evidence>
<gene>
    <name evidence="2" type="ORF">SAMN05421666_3308</name>
</gene>
<dbReference type="STRING" id="573024.SAMN05216208_3284"/>
<dbReference type="Proteomes" id="UP000186019">
    <property type="component" value="Unassembled WGS sequence"/>
</dbReference>